<dbReference type="RefSeq" id="WP_150877905.1">
    <property type="nucleotide sequence ID" value="NZ_VTWS01000004.1"/>
</dbReference>
<proteinExistence type="predicted"/>
<dbReference type="Proteomes" id="UP000326344">
    <property type="component" value="Unassembled WGS sequence"/>
</dbReference>
<comment type="caution">
    <text evidence="1">The sequence shown here is derived from an EMBL/GenBank/DDBJ whole genome shotgun (WGS) entry which is preliminary data.</text>
</comment>
<organism evidence="1 2">
    <name type="scientific">Larkinella humicola</name>
    <dbReference type="NCBI Taxonomy" id="2607654"/>
    <lineage>
        <taxon>Bacteria</taxon>
        <taxon>Pseudomonadati</taxon>
        <taxon>Bacteroidota</taxon>
        <taxon>Cytophagia</taxon>
        <taxon>Cytophagales</taxon>
        <taxon>Spirosomataceae</taxon>
        <taxon>Larkinella</taxon>
    </lineage>
</organism>
<protein>
    <submittedName>
        <fullName evidence="1">Uncharacterized protein</fullName>
    </submittedName>
</protein>
<evidence type="ECO:0000313" key="2">
    <source>
        <dbReference type="Proteomes" id="UP000326344"/>
    </source>
</evidence>
<name>A0A5N1JC36_9BACT</name>
<sequence>MENTSIKFPAAFQELLSAQLTLTPFETTAHTPFSLFRVADTSLLLHCIDSETYSRLRQQTEVRYFFQQLSTRFSIDNQQLIHLWEDVWRQRPAVVLSRLRAMVGLSERIPARLTQVRRIDKPTAGRFLQENHLQVATNAKYKYGLFLPARYFRVLSPDFPLQPANATELLVAVATFSHPRSITRNGITHRSVELVRFANHLNCTVVGGLDKLLKAFVTDVRPDDIMTYADRDWSNGRSYEKLGFSRLELTEPNHFWVRPGEWIRHYPSQLPGGLTEIERADSGYIPVYNAGSVKFVKIL</sequence>
<evidence type="ECO:0000313" key="1">
    <source>
        <dbReference type="EMBL" id="KAA9352839.1"/>
    </source>
</evidence>
<reference evidence="1 2" key="1">
    <citation type="submission" date="2019-09" db="EMBL/GenBank/DDBJ databases">
        <title>Genome Sequence of Larkinella sp MA1.</title>
        <authorList>
            <person name="Srinivasan S."/>
        </authorList>
    </citation>
    <scope>NUCLEOTIDE SEQUENCE [LARGE SCALE GENOMIC DNA]</scope>
    <source>
        <strain evidence="1 2">MA1</strain>
    </source>
</reference>
<accession>A0A5N1JC36</accession>
<dbReference type="AlphaFoldDB" id="A0A5N1JC36"/>
<dbReference type="EMBL" id="VTWS01000004">
    <property type="protein sequence ID" value="KAA9352839.1"/>
    <property type="molecule type" value="Genomic_DNA"/>
</dbReference>
<gene>
    <name evidence="1" type="ORF">F0P93_16770</name>
</gene>
<keyword evidence="2" id="KW-1185">Reference proteome</keyword>